<name>A0AAW6KH87_9BACI</name>
<gene>
    <name evidence="9" type="ORF">PVN32_11940</name>
</gene>
<sequence length="204" mass="24065">MVKFTPNYLSKKISEQIIYYNPDFRSRQDSIRYGLEWMLAAINQILLVFIIACYFDCVIQAMVILSAGGFLRMFSGGSHFKGYYYCLFFSTFQIMVITYISIEFAFHFSRGMKWMLIGLIVLSFFIFLKKSPKLHKKMQVFSPQQRTEIKYRSICVFLGLMLVSLLVDSQLQYGIWIAMIMQSITLTDSWHKIILSFDKRFNKK</sequence>
<dbReference type="AlphaFoldDB" id="A0AAW6KH87"/>
<evidence type="ECO:0000256" key="8">
    <source>
        <dbReference type="SAM" id="Phobius"/>
    </source>
</evidence>
<evidence type="ECO:0000256" key="2">
    <source>
        <dbReference type="ARBA" id="ARBA00022654"/>
    </source>
</evidence>
<dbReference type="GO" id="GO:0016020">
    <property type="term" value="C:membrane"/>
    <property type="evidence" value="ECO:0007669"/>
    <property type="project" value="InterPro"/>
</dbReference>
<evidence type="ECO:0000256" key="3">
    <source>
        <dbReference type="ARBA" id="ARBA00022670"/>
    </source>
</evidence>
<feature type="transmembrane region" description="Helical" evidence="8">
    <location>
        <begin position="112"/>
        <end position="128"/>
    </location>
</feature>
<evidence type="ECO:0000313" key="9">
    <source>
        <dbReference type="EMBL" id="MDE1452881.1"/>
    </source>
</evidence>
<evidence type="ECO:0000256" key="4">
    <source>
        <dbReference type="ARBA" id="ARBA00022692"/>
    </source>
</evidence>
<dbReference type="GO" id="GO:0009372">
    <property type="term" value="P:quorum sensing"/>
    <property type="evidence" value="ECO:0007669"/>
    <property type="project" value="UniProtKB-KW"/>
</dbReference>
<evidence type="ECO:0000256" key="1">
    <source>
        <dbReference type="ARBA" id="ARBA00022475"/>
    </source>
</evidence>
<dbReference type="InterPro" id="IPR006741">
    <property type="entry name" value="AgrB"/>
</dbReference>
<keyword evidence="4 8" id="KW-0812">Transmembrane</keyword>
<keyword evidence="3" id="KW-0645">Protease</keyword>
<dbReference type="Pfam" id="PF04647">
    <property type="entry name" value="AgrB"/>
    <property type="match status" value="1"/>
</dbReference>
<feature type="transmembrane region" description="Helical" evidence="8">
    <location>
        <begin position="45"/>
        <end position="71"/>
    </location>
</feature>
<evidence type="ECO:0000313" key="10">
    <source>
        <dbReference type="Proteomes" id="UP001216709"/>
    </source>
</evidence>
<keyword evidence="6 8" id="KW-1133">Transmembrane helix</keyword>
<dbReference type="GO" id="GO:0006508">
    <property type="term" value="P:proteolysis"/>
    <property type="evidence" value="ECO:0007669"/>
    <property type="project" value="UniProtKB-KW"/>
</dbReference>
<dbReference type="Proteomes" id="UP001216709">
    <property type="component" value="Unassembled WGS sequence"/>
</dbReference>
<keyword evidence="7 8" id="KW-0472">Membrane</keyword>
<organism evidence="9 10">
    <name type="scientific">Bacillus paralicheniformis</name>
    <dbReference type="NCBI Taxonomy" id="1648923"/>
    <lineage>
        <taxon>Bacteria</taxon>
        <taxon>Bacillati</taxon>
        <taxon>Bacillota</taxon>
        <taxon>Bacilli</taxon>
        <taxon>Bacillales</taxon>
        <taxon>Bacillaceae</taxon>
        <taxon>Bacillus</taxon>
    </lineage>
</organism>
<reference evidence="9" key="1">
    <citation type="submission" date="2022-12" db="EMBL/GenBank/DDBJ databases">
        <title>Draft Genome Sequences of Bacillus licheniformis and Bacillus paralicheniformis strains isolated from Irish skim milk powders.</title>
        <authorList>
            <person name="Lourenco A."/>
            <person name="Li F."/>
            <person name="Geraldine D."/>
            <person name="Tobin J.T."/>
            <person name="Butler F."/>
            <person name="Jordan K."/>
            <person name="Obrien T."/>
        </authorList>
    </citation>
    <scope>NUCLEOTIDE SEQUENCE</scope>
    <source>
        <strain evidence="9">3370</strain>
    </source>
</reference>
<accession>A0AAW6KH87</accession>
<dbReference type="RefSeq" id="WP_020449900.1">
    <property type="nucleotide sequence ID" value="NZ_AP025339.1"/>
</dbReference>
<feature type="transmembrane region" description="Helical" evidence="8">
    <location>
        <begin position="83"/>
        <end position="106"/>
    </location>
</feature>
<evidence type="ECO:0000256" key="7">
    <source>
        <dbReference type="ARBA" id="ARBA00023136"/>
    </source>
</evidence>
<dbReference type="SMART" id="SM00793">
    <property type="entry name" value="AgrB"/>
    <property type="match status" value="1"/>
</dbReference>
<protein>
    <submittedName>
        <fullName evidence="9">Accessory gene regulator B family protein</fullName>
    </submittedName>
</protein>
<keyword evidence="5" id="KW-0378">Hydrolase</keyword>
<evidence type="ECO:0000256" key="6">
    <source>
        <dbReference type="ARBA" id="ARBA00022989"/>
    </source>
</evidence>
<proteinExistence type="predicted"/>
<keyword evidence="2" id="KW-0673">Quorum sensing</keyword>
<dbReference type="GO" id="GO:0008233">
    <property type="term" value="F:peptidase activity"/>
    <property type="evidence" value="ECO:0007669"/>
    <property type="project" value="UniProtKB-KW"/>
</dbReference>
<comment type="caution">
    <text evidence="9">The sequence shown here is derived from an EMBL/GenBank/DDBJ whole genome shotgun (WGS) entry which is preliminary data.</text>
</comment>
<keyword evidence="1" id="KW-1003">Cell membrane</keyword>
<dbReference type="EMBL" id="JARAFO010000030">
    <property type="protein sequence ID" value="MDE1452881.1"/>
    <property type="molecule type" value="Genomic_DNA"/>
</dbReference>
<evidence type="ECO:0000256" key="5">
    <source>
        <dbReference type="ARBA" id="ARBA00022801"/>
    </source>
</evidence>
<feature type="transmembrane region" description="Helical" evidence="8">
    <location>
        <begin position="149"/>
        <end position="167"/>
    </location>
</feature>